<organism evidence="4 5">
    <name type="scientific">Neorhizobium huautlense</name>
    <dbReference type="NCBI Taxonomy" id="67774"/>
    <lineage>
        <taxon>Bacteria</taxon>
        <taxon>Pseudomonadati</taxon>
        <taxon>Pseudomonadota</taxon>
        <taxon>Alphaproteobacteria</taxon>
        <taxon>Hyphomicrobiales</taxon>
        <taxon>Rhizobiaceae</taxon>
        <taxon>Rhizobium/Agrobacterium group</taxon>
        <taxon>Neorhizobium</taxon>
    </lineage>
</organism>
<proteinExistence type="inferred from homology"/>
<dbReference type="SMART" id="SM01130">
    <property type="entry name" value="DHDPS"/>
    <property type="match status" value="1"/>
</dbReference>
<evidence type="ECO:0000313" key="4">
    <source>
        <dbReference type="EMBL" id="MDP9838203.1"/>
    </source>
</evidence>
<dbReference type="InterPro" id="IPR002220">
    <property type="entry name" value="DapA-like"/>
</dbReference>
<evidence type="ECO:0000256" key="1">
    <source>
        <dbReference type="ARBA" id="ARBA00007592"/>
    </source>
</evidence>
<evidence type="ECO:0000256" key="2">
    <source>
        <dbReference type="ARBA" id="ARBA00023239"/>
    </source>
</evidence>
<evidence type="ECO:0000313" key="5">
    <source>
        <dbReference type="Proteomes" id="UP001241472"/>
    </source>
</evidence>
<dbReference type="Pfam" id="PF00701">
    <property type="entry name" value="DHDPS"/>
    <property type="match status" value="1"/>
</dbReference>
<name>A0ABT9PVS8_9HYPH</name>
<dbReference type="Proteomes" id="UP001241472">
    <property type="component" value="Unassembled WGS sequence"/>
</dbReference>
<comment type="similarity">
    <text evidence="1 3">Belongs to the DapA family.</text>
</comment>
<keyword evidence="5" id="KW-1185">Reference proteome</keyword>
<dbReference type="RefSeq" id="WP_306835849.1">
    <property type="nucleotide sequence ID" value="NZ_JAUSRF010000009.1"/>
</dbReference>
<dbReference type="PANTHER" id="PTHR12128">
    <property type="entry name" value="DIHYDRODIPICOLINATE SYNTHASE"/>
    <property type="match status" value="1"/>
</dbReference>
<sequence length="305" mass="32420">MPEPLPQFTSLFTGLSAFPLTPADEAGRVDTDALQGLVARIIDGKANSIGLLGSTGIYAYLSREERRRAVSAAVEAAKGRIPIIAGIGALRTDDVKTLARDAASAGADALLLAPVSYMPLSEDEVFQHYATVAATTDLPLCIYNNPTTTHFTFSAALLARLSTIDTIKAVKMPAAKDLAFTSEIATLRAKTPKNFAIGYSVDWHCAKALLAGADAWYSVVGGLLPHPAAALTKAAMEKNATETARIDAMFEPLWTLFRTHGSLRVMHAAANLLGLTKAQPPRPILPLSDTFLPEVEKAIAALPER</sequence>
<dbReference type="EMBL" id="JAUSRF010000009">
    <property type="protein sequence ID" value="MDP9838203.1"/>
    <property type="molecule type" value="Genomic_DNA"/>
</dbReference>
<dbReference type="PRINTS" id="PR00146">
    <property type="entry name" value="DHPICSNTHASE"/>
</dbReference>
<dbReference type="GO" id="GO:0008840">
    <property type="term" value="F:4-hydroxy-tetrahydrodipicolinate synthase activity"/>
    <property type="evidence" value="ECO:0007669"/>
    <property type="project" value="UniProtKB-EC"/>
</dbReference>
<gene>
    <name evidence="4" type="ORF">J2T09_002970</name>
</gene>
<dbReference type="SUPFAM" id="SSF51569">
    <property type="entry name" value="Aldolase"/>
    <property type="match status" value="1"/>
</dbReference>
<protein>
    <submittedName>
        <fullName evidence="4">4-hydroxy-tetrahydrodipicolinate synthase</fullName>
        <ecNumber evidence="4">4.3.3.7</ecNumber>
    </submittedName>
</protein>
<keyword evidence="2 3" id="KW-0456">Lyase</keyword>
<dbReference type="Gene3D" id="3.20.20.70">
    <property type="entry name" value="Aldolase class I"/>
    <property type="match status" value="1"/>
</dbReference>
<accession>A0ABT9PVS8</accession>
<reference evidence="4 5" key="1">
    <citation type="submission" date="2023-07" db="EMBL/GenBank/DDBJ databases">
        <title>Sorghum-associated microbial communities from plants grown in Nebraska, USA.</title>
        <authorList>
            <person name="Schachtman D."/>
        </authorList>
    </citation>
    <scope>NUCLEOTIDE SEQUENCE [LARGE SCALE GENOMIC DNA]</scope>
    <source>
        <strain evidence="4 5">DS1307</strain>
    </source>
</reference>
<dbReference type="PIRSF" id="PIRSF001365">
    <property type="entry name" value="DHDPS"/>
    <property type="match status" value="1"/>
</dbReference>
<comment type="caution">
    <text evidence="4">The sequence shown here is derived from an EMBL/GenBank/DDBJ whole genome shotgun (WGS) entry which is preliminary data.</text>
</comment>
<dbReference type="EC" id="4.3.3.7" evidence="4"/>
<dbReference type="PANTHER" id="PTHR12128:SF66">
    <property type="entry name" value="4-HYDROXY-2-OXOGLUTARATE ALDOLASE, MITOCHONDRIAL"/>
    <property type="match status" value="1"/>
</dbReference>
<dbReference type="CDD" id="cd00408">
    <property type="entry name" value="DHDPS-like"/>
    <property type="match status" value="1"/>
</dbReference>
<dbReference type="InterPro" id="IPR013785">
    <property type="entry name" value="Aldolase_TIM"/>
</dbReference>
<evidence type="ECO:0000256" key="3">
    <source>
        <dbReference type="PIRNR" id="PIRNR001365"/>
    </source>
</evidence>